<dbReference type="AlphaFoldDB" id="A0A423WC36"/>
<dbReference type="Proteomes" id="UP000283895">
    <property type="component" value="Unassembled WGS sequence"/>
</dbReference>
<organism evidence="1 2">
    <name type="scientific">Cytospora schulzeri</name>
    <dbReference type="NCBI Taxonomy" id="448051"/>
    <lineage>
        <taxon>Eukaryota</taxon>
        <taxon>Fungi</taxon>
        <taxon>Dikarya</taxon>
        <taxon>Ascomycota</taxon>
        <taxon>Pezizomycotina</taxon>
        <taxon>Sordariomycetes</taxon>
        <taxon>Sordariomycetidae</taxon>
        <taxon>Diaporthales</taxon>
        <taxon>Cytosporaceae</taxon>
        <taxon>Cytospora</taxon>
    </lineage>
</organism>
<reference evidence="1 2" key="1">
    <citation type="submission" date="2015-09" db="EMBL/GenBank/DDBJ databases">
        <title>Host preference determinants of Valsa canker pathogens revealed by comparative genomics.</title>
        <authorList>
            <person name="Yin Z."/>
            <person name="Huang L."/>
        </authorList>
    </citation>
    <scope>NUCLEOTIDE SEQUENCE [LARGE SCALE GENOMIC DNA]</scope>
    <source>
        <strain evidence="1 2">03-1</strain>
    </source>
</reference>
<keyword evidence="2" id="KW-1185">Reference proteome</keyword>
<accession>A0A423WC36</accession>
<dbReference type="EMBL" id="LKEA01000020">
    <property type="protein sequence ID" value="ROW00820.1"/>
    <property type="molecule type" value="Genomic_DNA"/>
</dbReference>
<evidence type="ECO:0000313" key="2">
    <source>
        <dbReference type="Proteomes" id="UP000283895"/>
    </source>
</evidence>
<name>A0A423WC36_9PEZI</name>
<protein>
    <submittedName>
        <fullName evidence="1">Uncharacterized protein</fullName>
    </submittedName>
</protein>
<evidence type="ECO:0000313" key="1">
    <source>
        <dbReference type="EMBL" id="ROW00820.1"/>
    </source>
</evidence>
<comment type="caution">
    <text evidence="1">The sequence shown here is derived from an EMBL/GenBank/DDBJ whole genome shotgun (WGS) entry which is preliminary data.</text>
</comment>
<proteinExistence type="predicted"/>
<sequence>MAGGPAIADLRVRFVDVRLRGRALGSYDIGRDKGFTVRHGGKQEGAKRETAHLSPGIRCCIPKQITDWLNLAPERDPTELSRMSKWRYTPLMAGPPHGVNP</sequence>
<gene>
    <name evidence="1" type="ORF">VMCG_06548</name>
</gene>